<accession>A0ABP9FH02</accession>
<dbReference type="RefSeq" id="WP_345337232.1">
    <property type="nucleotide sequence ID" value="NZ_BAABJZ010000105.1"/>
</dbReference>
<dbReference type="InterPro" id="IPR002634">
    <property type="entry name" value="BolA"/>
</dbReference>
<dbReference type="PANTHER" id="PTHR46229:SF4">
    <property type="entry name" value="ACID STRESS PROTEIN IBAG"/>
    <property type="match status" value="1"/>
</dbReference>
<dbReference type="SUPFAM" id="SSF82657">
    <property type="entry name" value="BolA-like"/>
    <property type="match status" value="1"/>
</dbReference>
<dbReference type="Gene3D" id="3.30.300.90">
    <property type="entry name" value="BolA-like"/>
    <property type="match status" value="1"/>
</dbReference>
<reference evidence="4" key="1">
    <citation type="journal article" date="2019" name="Int. J. Syst. Evol. Microbiol.">
        <title>The Global Catalogue of Microorganisms (GCM) 10K type strain sequencing project: providing services to taxonomists for standard genome sequencing and annotation.</title>
        <authorList>
            <consortium name="The Broad Institute Genomics Platform"/>
            <consortium name="The Broad Institute Genome Sequencing Center for Infectious Disease"/>
            <person name="Wu L."/>
            <person name="Ma J."/>
        </authorList>
    </citation>
    <scope>NUCLEOTIDE SEQUENCE [LARGE SCALE GENOMIC DNA]</scope>
    <source>
        <strain evidence="4">JCM 18401</strain>
    </source>
</reference>
<dbReference type="PIRSF" id="PIRSF003113">
    <property type="entry name" value="BolA"/>
    <property type="match status" value="1"/>
</dbReference>
<evidence type="ECO:0000313" key="3">
    <source>
        <dbReference type="EMBL" id="GAA4901546.1"/>
    </source>
</evidence>
<dbReference type="PANTHER" id="PTHR46229">
    <property type="entry name" value="BOLA TRANSCRIPTION REGULATOR"/>
    <property type="match status" value="1"/>
</dbReference>
<name>A0ABP9FH02_9GAMM</name>
<dbReference type="EMBL" id="BAABJZ010000105">
    <property type="protein sequence ID" value="GAA4901546.1"/>
    <property type="molecule type" value="Genomic_DNA"/>
</dbReference>
<comment type="caution">
    <text evidence="3">The sequence shown here is derived from an EMBL/GenBank/DDBJ whole genome shotgun (WGS) entry which is preliminary data.</text>
</comment>
<protein>
    <submittedName>
        <fullName evidence="3">BolA family iron metabolism protein IbaG</fullName>
    </submittedName>
</protein>
<keyword evidence="4" id="KW-1185">Reference proteome</keyword>
<dbReference type="Pfam" id="PF01722">
    <property type="entry name" value="BolA"/>
    <property type="match status" value="1"/>
</dbReference>
<dbReference type="InterPro" id="IPR036065">
    <property type="entry name" value="BolA-like_sf"/>
</dbReference>
<evidence type="ECO:0000256" key="1">
    <source>
        <dbReference type="ARBA" id="ARBA00005578"/>
    </source>
</evidence>
<proteinExistence type="inferred from homology"/>
<comment type="similarity">
    <text evidence="1 2">Belongs to the BolA/IbaG family.</text>
</comment>
<evidence type="ECO:0000256" key="2">
    <source>
        <dbReference type="RuleBase" id="RU003860"/>
    </source>
</evidence>
<dbReference type="Proteomes" id="UP001499988">
    <property type="component" value="Unassembled WGS sequence"/>
</dbReference>
<gene>
    <name evidence="3" type="primary">ibaG</name>
    <name evidence="3" type="ORF">GCM10023333_39520</name>
</gene>
<sequence length="85" mass="9607">MDLKEIEQRLQDALQLTEVDVRSDGSHYTIVAVGEGFDGQSKVKRQQAVYAPLMDKITDGTLHALTIKAFTPAEWQREKIFNMPS</sequence>
<evidence type="ECO:0000313" key="4">
    <source>
        <dbReference type="Proteomes" id="UP001499988"/>
    </source>
</evidence>
<organism evidence="3 4">
    <name type="scientific">Ferrimonas pelagia</name>
    <dbReference type="NCBI Taxonomy" id="1177826"/>
    <lineage>
        <taxon>Bacteria</taxon>
        <taxon>Pseudomonadati</taxon>
        <taxon>Pseudomonadota</taxon>
        <taxon>Gammaproteobacteria</taxon>
        <taxon>Alteromonadales</taxon>
        <taxon>Ferrimonadaceae</taxon>
        <taxon>Ferrimonas</taxon>
    </lineage>
</organism>
<dbReference type="InterPro" id="IPR050961">
    <property type="entry name" value="BolA/IbaG_stress_morph_reg"/>
</dbReference>